<sequence>MVNGTMPEEDHTRCDRDDEPYFVDPEKKKKEEAVNLLGMDEDAERMAAWRGLADAIPVPRFAGNRF</sequence>
<reference evidence="1" key="1">
    <citation type="submission" date="2022-07" db="EMBL/GenBank/DDBJ databases">
        <title>Genome Sequence of Lecanicillium saksenae.</title>
        <authorList>
            <person name="Buettner E."/>
        </authorList>
    </citation>
    <scope>NUCLEOTIDE SEQUENCE</scope>
    <source>
        <strain evidence="1">VT-O1</strain>
    </source>
</reference>
<name>A0ACC1QH68_9HYPO</name>
<evidence type="ECO:0000313" key="2">
    <source>
        <dbReference type="Proteomes" id="UP001148737"/>
    </source>
</evidence>
<keyword evidence="2" id="KW-1185">Reference proteome</keyword>
<proteinExistence type="predicted"/>
<dbReference type="Proteomes" id="UP001148737">
    <property type="component" value="Unassembled WGS sequence"/>
</dbReference>
<comment type="caution">
    <text evidence="1">The sequence shown here is derived from an EMBL/GenBank/DDBJ whole genome shotgun (WGS) entry which is preliminary data.</text>
</comment>
<organism evidence="1 2">
    <name type="scientific">Lecanicillium saksenae</name>
    <dbReference type="NCBI Taxonomy" id="468837"/>
    <lineage>
        <taxon>Eukaryota</taxon>
        <taxon>Fungi</taxon>
        <taxon>Dikarya</taxon>
        <taxon>Ascomycota</taxon>
        <taxon>Pezizomycotina</taxon>
        <taxon>Sordariomycetes</taxon>
        <taxon>Hypocreomycetidae</taxon>
        <taxon>Hypocreales</taxon>
        <taxon>Cordycipitaceae</taxon>
        <taxon>Lecanicillium</taxon>
    </lineage>
</organism>
<protein>
    <submittedName>
        <fullName evidence="1">Uncharacterized protein</fullName>
    </submittedName>
</protein>
<gene>
    <name evidence="1" type="ORF">NLG97_g9981</name>
</gene>
<evidence type="ECO:0000313" key="1">
    <source>
        <dbReference type="EMBL" id="KAJ3474119.1"/>
    </source>
</evidence>
<accession>A0ACC1QH68</accession>
<dbReference type="EMBL" id="JANAKD010002268">
    <property type="protein sequence ID" value="KAJ3474119.1"/>
    <property type="molecule type" value="Genomic_DNA"/>
</dbReference>